<dbReference type="Proteomes" id="UP000823749">
    <property type="component" value="Chromosome 7"/>
</dbReference>
<gene>
    <name evidence="4" type="ORF">RHGRI_021122</name>
</gene>
<dbReference type="PANTHER" id="PTHR45023:SF4">
    <property type="entry name" value="GLYCINE-RICH PROTEIN-RELATED"/>
    <property type="match status" value="1"/>
</dbReference>
<proteinExistence type="predicted"/>
<reference evidence="4" key="1">
    <citation type="submission" date="2020-08" db="EMBL/GenBank/DDBJ databases">
        <title>Plant Genome Project.</title>
        <authorList>
            <person name="Zhang R.-G."/>
        </authorList>
    </citation>
    <scope>NUCLEOTIDE SEQUENCE</scope>
    <source>
        <strain evidence="4">WSP0</strain>
        <tissue evidence="4">Leaf</tissue>
    </source>
</reference>
<dbReference type="InterPro" id="IPR029466">
    <property type="entry name" value="NAM-associated_C"/>
</dbReference>
<evidence type="ECO:0000256" key="2">
    <source>
        <dbReference type="SAM" id="MobiDB-lite"/>
    </source>
</evidence>
<dbReference type="EMBL" id="JACTNZ010000007">
    <property type="protein sequence ID" value="KAG5541140.1"/>
    <property type="molecule type" value="Genomic_DNA"/>
</dbReference>
<evidence type="ECO:0000256" key="1">
    <source>
        <dbReference type="SAM" id="Coils"/>
    </source>
</evidence>
<dbReference type="AlphaFoldDB" id="A0AAV6JPA0"/>
<dbReference type="Pfam" id="PF14303">
    <property type="entry name" value="NAM-associated"/>
    <property type="match status" value="1"/>
</dbReference>
<feature type="domain" description="No apical meristem-associated C-terminal" evidence="3">
    <location>
        <begin position="124"/>
        <end position="291"/>
    </location>
</feature>
<evidence type="ECO:0000313" key="4">
    <source>
        <dbReference type="EMBL" id="KAG5541140.1"/>
    </source>
</evidence>
<feature type="region of interest" description="Disordered" evidence="2">
    <location>
        <begin position="150"/>
        <end position="217"/>
    </location>
</feature>
<organism evidence="4 5">
    <name type="scientific">Rhododendron griersonianum</name>
    <dbReference type="NCBI Taxonomy" id="479676"/>
    <lineage>
        <taxon>Eukaryota</taxon>
        <taxon>Viridiplantae</taxon>
        <taxon>Streptophyta</taxon>
        <taxon>Embryophyta</taxon>
        <taxon>Tracheophyta</taxon>
        <taxon>Spermatophyta</taxon>
        <taxon>Magnoliopsida</taxon>
        <taxon>eudicotyledons</taxon>
        <taxon>Gunneridae</taxon>
        <taxon>Pentapetalae</taxon>
        <taxon>asterids</taxon>
        <taxon>Ericales</taxon>
        <taxon>Ericaceae</taxon>
        <taxon>Ericoideae</taxon>
        <taxon>Rhodoreae</taxon>
        <taxon>Rhododendron</taxon>
    </lineage>
</organism>
<name>A0AAV6JPA0_9ERIC</name>
<feature type="coiled-coil region" evidence="1">
    <location>
        <begin position="238"/>
        <end position="269"/>
    </location>
</feature>
<evidence type="ECO:0000313" key="5">
    <source>
        <dbReference type="Proteomes" id="UP000823749"/>
    </source>
</evidence>
<dbReference type="PANTHER" id="PTHR45023">
    <property type="match status" value="1"/>
</dbReference>
<evidence type="ECO:0000259" key="3">
    <source>
        <dbReference type="Pfam" id="PF14303"/>
    </source>
</evidence>
<keyword evidence="5" id="KW-1185">Reference proteome</keyword>
<keyword evidence="1" id="KW-0175">Coiled coil</keyword>
<sequence length="320" mass="37247">MEENQKKTRKTNYLQDEDEALVKAWLHVSKDSVVGRDQRSTKLWMRVLECFHQILGRTTERNSQGLQNRWQIISHDVSKFCGHYNKIERLNHSGWNDQMIIDEAKQQFGEIERPLQSKPVQFYKFKYEHCWLILKDSSKWNNHVLIRNTTKASKKSSNPQSQAIGLDDMGSPPLSTPSPPSSTPLGETDFQNGAHNQIRPEGRQKTKVKRKNEGKDDESTLYLKSINETLKDATVIEKEKWEAKKSFEKEKLEAKKRRIEQKAMHEERKVMSQSLVGLTPEQVVYWKLQQSIILERYKTNGKTPRPSGAFLVLTINWGLV</sequence>
<accession>A0AAV6JPA0</accession>
<protein>
    <recommendedName>
        <fullName evidence="3">No apical meristem-associated C-terminal domain-containing protein</fullName>
    </recommendedName>
</protein>
<feature type="compositionally biased region" description="Polar residues" evidence="2">
    <location>
        <begin position="150"/>
        <end position="163"/>
    </location>
</feature>
<comment type="caution">
    <text evidence="4">The sequence shown here is derived from an EMBL/GenBank/DDBJ whole genome shotgun (WGS) entry which is preliminary data.</text>
</comment>